<comment type="caution">
    <text evidence="9">The sequence shown here is derived from an EMBL/GenBank/DDBJ whole genome shotgun (WGS) entry which is preliminary data.</text>
</comment>
<keyword evidence="10" id="KW-1185">Reference proteome</keyword>
<feature type="transmembrane region" description="Helical" evidence="8">
    <location>
        <begin position="34"/>
        <end position="52"/>
    </location>
</feature>
<dbReference type="AlphaFoldDB" id="A0A0V1ID44"/>
<evidence type="ECO:0000313" key="9">
    <source>
        <dbReference type="EMBL" id="KRZ20737.1"/>
    </source>
</evidence>
<dbReference type="InterPro" id="IPR009580">
    <property type="entry name" value="GPI_biosynthesis_protein_Pig-F"/>
</dbReference>
<organism evidence="9 10">
    <name type="scientific">Trichinella pseudospiralis</name>
    <name type="common">Parasitic roundworm</name>
    <dbReference type="NCBI Taxonomy" id="6337"/>
    <lineage>
        <taxon>Eukaryota</taxon>
        <taxon>Metazoa</taxon>
        <taxon>Ecdysozoa</taxon>
        <taxon>Nematoda</taxon>
        <taxon>Enoplea</taxon>
        <taxon>Dorylaimia</taxon>
        <taxon>Trichinellida</taxon>
        <taxon>Trichinellidae</taxon>
        <taxon>Trichinella</taxon>
    </lineage>
</organism>
<proteinExistence type="predicted"/>
<keyword evidence="3" id="KW-0337">GPI-anchor biosynthesis</keyword>
<accession>A0A0V1ID44</accession>
<comment type="pathway">
    <text evidence="2">Glycolipid biosynthesis; glycosylphosphatidylinositol-anchor biosynthesis.</text>
</comment>
<comment type="subcellular location">
    <subcellularLocation>
        <location evidence="1">Endoplasmic reticulum membrane</location>
        <topology evidence="1">Multi-pass membrane protein</topology>
    </subcellularLocation>
</comment>
<dbReference type="UniPathway" id="UPA00196"/>
<evidence type="ECO:0000256" key="5">
    <source>
        <dbReference type="ARBA" id="ARBA00022824"/>
    </source>
</evidence>
<gene>
    <name evidence="9" type="primary">gpi11</name>
    <name evidence="9" type="ORF">T4B_4286</name>
</gene>
<evidence type="ECO:0000256" key="8">
    <source>
        <dbReference type="SAM" id="Phobius"/>
    </source>
</evidence>
<keyword evidence="4 8" id="KW-0812">Transmembrane</keyword>
<keyword evidence="7 8" id="KW-0472">Membrane</keyword>
<evidence type="ECO:0000256" key="3">
    <source>
        <dbReference type="ARBA" id="ARBA00022502"/>
    </source>
</evidence>
<name>A0A0V1ID44_TRIPS</name>
<dbReference type="GO" id="GO:0005789">
    <property type="term" value="C:endoplasmic reticulum membrane"/>
    <property type="evidence" value="ECO:0007669"/>
    <property type="project" value="UniProtKB-SubCell"/>
</dbReference>
<keyword evidence="6 8" id="KW-1133">Transmembrane helix</keyword>
<reference evidence="9 10" key="1">
    <citation type="submission" date="2015-01" db="EMBL/GenBank/DDBJ databases">
        <title>Evolution of Trichinella species and genotypes.</title>
        <authorList>
            <person name="Korhonen P.K."/>
            <person name="Edoardo P."/>
            <person name="Giuseppe L.R."/>
            <person name="Gasser R.B."/>
        </authorList>
    </citation>
    <scope>NUCLEOTIDE SEQUENCE [LARGE SCALE GENOMIC DNA]</scope>
    <source>
        <strain evidence="9">ISS588</strain>
    </source>
</reference>
<dbReference type="Proteomes" id="UP000054805">
    <property type="component" value="Unassembled WGS sequence"/>
</dbReference>
<protein>
    <submittedName>
        <fullName evidence="9">Glycosylphosphatidylinositol anchor biosynthesis protein 11</fullName>
    </submittedName>
</protein>
<evidence type="ECO:0000256" key="4">
    <source>
        <dbReference type="ARBA" id="ARBA00022692"/>
    </source>
</evidence>
<evidence type="ECO:0000256" key="6">
    <source>
        <dbReference type="ARBA" id="ARBA00022989"/>
    </source>
</evidence>
<evidence type="ECO:0000256" key="7">
    <source>
        <dbReference type="ARBA" id="ARBA00023136"/>
    </source>
</evidence>
<feature type="transmembrane region" description="Helical" evidence="8">
    <location>
        <begin position="73"/>
        <end position="95"/>
    </location>
</feature>
<feature type="transmembrane region" description="Helical" evidence="8">
    <location>
        <begin position="7"/>
        <end position="28"/>
    </location>
</feature>
<dbReference type="Pfam" id="PF06699">
    <property type="entry name" value="PIG-F"/>
    <property type="match status" value="1"/>
</dbReference>
<evidence type="ECO:0000256" key="2">
    <source>
        <dbReference type="ARBA" id="ARBA00004687"/>
    </source>
</evidence>
<evidence type="ECO:0000313" key="10">
    <source>
        <dbReference type="Proteomes" id="UP000054805"/>
    </source>
</evidence>
<dbReference type="GO" id="GO:0006506">
    <property type="term" value="P:GPI anchor biosynthetic process"/>
    <property type="evidence" value="ECO:0007669"/>
    <property type="project" value="UniProtKB-UniPathway"/>
</dbReference>
<keyword evidence="5" id="KW-0256">Endoplasmic reticulum</keyword>
<evidence type="ECO:0000256" key="1">
    <source>
        <dbReference type="ARBA" id="ARBA00004477"/>
    </source>
</evidence>
<dbReference type="EMBL" id="JYDS01000230">
    <property type="protein sequence ID" value="KRZ20737.1"/>
    <property type="molecule type" value="Genomic_DNA"/>
</dbReference>
<sequence>MVLRFSFELLVASLVNYVLIVLHGASFTTYRENYVLAIVITLCTAVPVSLFIQNWDQLINVIFDKQFIRKTDFFVYYITYGTYLGAYLGAIPIPLDWDRPWQVKQYNSRVIALATSLRSLRFFPFRTLYFLDSGGQLHALLGL</sequence>